<evidence type="ECO:0000313" key="4">
    <source>
        <dbReference type="EMBL" id="MEB3366486.1"/>
    </source>
</evidence>
<reference evidence="4 5" key="1">
    <citation type="submission" date="2023-10" db="EMBL/GenBank/DDBJ databases">
        <title>Saccharopolyspora sp. nov., isolated from mangrove soil.</title>
        <authorList>
            <person name="Lu Y."/>
            <person name="Liu W."/>
        </authorList>
    </citation>
    <scope>NUCLEOTIDE SEQUENCE [LARGE SCALE GENOMIC DNA]</scope>
    <source>
        <strain evidence="4 5">S2-29</strain>
    </source>
</reference>
<dbReference type="InterPro" id="IPR041881">
    <property type="entry name" value="PqqD_sf"/>
</dbReference>
<name>A0ABU6A4U6_9PSEU</name>
<dbReference type="Proteomes" id="UP001327093">
    <property type="component" value="Unassembled WGS sequence"/>
</dbReference>
<evidence type="ECO:0000256" key="2">
    <source>
        <dbReference type="ARBA" id="ARBA00011741"/>
    </source>
</evidence>
<sequence>MPSTKPTQAEPARMPDSARPRLAAALRLTFDEVRGQHVLLGPESVRVLNPTGAAILQLCDGRRDLGGIVAQLQERFAGAEPGEVRAFLGHLAAKRCVEIDDD</sequence>
<comment type="caution">
    <text evidence="4">The sequence shown here is derived from an EMBL/GenBank/DDBJ whole genome shotgun (WGS) entry which is preliminary data.</text>
</comment>
<evidence type="ECO:0000313" key="5">
    <source>
        <dbReference type="Proteomes" id="UP001327093"/>
    </source>
</evidence>
<dbReference type="Gene3D" id="1.10.10.1150">
    <property type="entry name" value="Coenzyme PQQ synthesis protein D (PqqD)"/>
    <property type="match status" value="1"/>
</dbReference>
<dbReference type="RefSeq" id="WP_324264059.1">
    <property type="nucleotide sequence ID" value="NZ_JAWLNX010000002.1"/>
</dbReference>
<evidence type="ECO:0000256" key="3">
    <source>
        <dbReference type="ARBA" id="ARBA00022905"/>
    </source>
</evidence>
<dbReference type="Pfam" id="PF05402">
    <property type="entry name" value="PqqD"/>
    <property type="match status" value="1"/>
</dbReference>
<comment type="subunit">
    <text evidence="2">Monomer. Interacts with PqqE.</text>
</comment>
<proteinExistence type="predicted"/>
<dbReference type="NCBIfam" id="TIGR03859">
    <property type="entry name" value="PQQ_PqqD"/>
    <property type="match status" value="1"/>
</dbReference>
<keyword evidence="3" id="KW-0884">PQQ biosynthesis</keyword>
<dbReference type="InterPro" id="IPR008792">
    <property type="entry name" value="PQQD"/>
</dbReference>
<organism evidence="4 5">
    <name type="scientific">Saccharopolyspora mangrovi</name>
    <dbReference type="NCBI Taxonomy" id="3082379"/>
    <lineage>
        <taxon>Bacteria</taxon>
        <taxon>Bacillati</taxon>
        <taxon>Actinomycetota</taxon>
        <taxon>Actinomycetes</taxon>
        <taxon>Pseudonocardiales</taxon>
        <taxon>Pseudonocardiaceae</taxon>
        <taxon>Saccharopolyspora</taxon>
    </lineage>
</organism>
<comment type="pathway">
    <text evidence="1">Cofactor biosynthesis; pyrroloquinoline quinone biosynthesis.</text>
</comment>
<evidence type="ECO:0000256" key="1">
    <source>
        <dbReference type="ARBA" id="ARBA00004886"/>
    </source>
</evidence>
<dbReference type="EMBL" id="JAWLNX010000002">
    <property type="protein sequence ID" value="MEB3366486.1"/>
    <property type="molecule type" value="Genomic_DNA"/>
</dbReference>
<accession>A0ABU6A4U6</accession>
<keyword evidence="5" id="KW-1185">Reference proteome</keyword>
<protein>
    <submittedName>
        <fullName evidence="4">Pyrroloquinoline quinone biosynthesis peptide chaperone PqqD</fullName>
    </submittedName>
</protein>
<dbReference type="InterPro" id="IPR022479">
    <property type="entry name" value="PqqD_bac"/>
</dbReference>
<gene>
    <name evidence="4" type="primary">pqqD</name>
    <name evidence="4" type="ORF">R4I43_03635</name>
</gene>